<keyword evidence="1" id="KW-0732">Signal</keyword>
<sequence>MKSKIAAAFAMMSLMSVSAFAQSAPPKLDILLKPHATAAGAGDYVDVTIKLEAPKAAAGDTLARLPLMIVSMPGIKLDSKDLKVTDAKGTVAITQADQPATPQWQYRHFNAGRATEGDVILTYRAHVREVSGTTRMGPLFDLRGQLGGVNGAGMTFLALPDKKTPYSVTLNWDMSAYPAGAKGVHSLGEGQVKQIAPTDLWNFSYYYAGNVQTYEADGFSMYWTKTPPFDTETVAQKIGALYGQMTTFFKAEGGSYRVFVRENPFSGMGGTALASSFIFGYDAGNPPTLDRLQALLAHEMAHNWLKIGGEHGDSAWYTEGTAEYYSIMLAQRAGLLTPAQVGDMINDRAFSYWSNPLSALSNADAAAAFWKDNSAQTIPYGRGLLYLINTDAKIRAATGGAKTLDTMVQAMIAKQKAGETPGIEVWLALVSAEIGATAKTDYDDMVAGKSLIPVVGALGPCFSVVPATVRRFDLGFDQPSLDKKLISGVRAGSAAETAGLKDGDVVIEATSVFDAQRTQTSPMTLKVKRGEAVIDISYLPRGEAVAAHQWQRKTDVPDIACKL</sequence>
<dbReference type="Proteomes" id="UP000662572">
    <property type="component" value="Unassembled WGS sequence"/>
</dbReference>
<gene>
    <name evidence="2" type="ORF">GCM10011273_32940</name>
</gene>
<dbReference type="InterPro" id="IPR036034">
    <property type="entry name" value="PDZ_sf"/>
</dbReference>
<name>A0A918QFM0_9CAUL</name>
<reference evidence="2" key="1">
    <citation type="journal article" date="2014" name="Int. J. Syst. Evol. Microbiol.">
        <title>Complete genome sequence of Corynebacterium casei LMG S-19264T (=DSM 44701T), isolated from a smear-ripened cheese.</title>
        <authorList>
            <consortium name="US DOE Joint Genome Institute (JGI-PGF)"/>
            <person name="Walter F."/>
            <person name="Albersmeier A."/>
            <person name="Kalinowski J."/>
            <person name="Ruckert C."/>
        </authorList>
    </citation>
    <scope>NUCLEOTIDE SEQUENCE</scope>
    <source>
        <strain evidence="2">KCTC 32296</strain>
    </source>
</reference>
<proteinExistence type="predicted"/>
<evidence type="ECO:0000313" key="3">
    <source>
        <dbReference type="Proteomes" id="UP000662572"/>
    </source>
</evidence>
<dbReference type="InterPro" id="IPR027268">
    <property type="entry name" value="Peptidase_M4/M1_CTD_sf"/>
</dbReference>
<dbReference type="RefSeq" id="WP_189488644.1">
    <property type="nucleotide sequence ID" value="NZ_BMZB01000006.1"/>
</dbReference>
<organism evidence="2 3">
    <name type="scientific">Asticcacaulis endophyticus</name>
    <dbReference type="NCBI Taxonomy" id="1395890"/>
    <lineage>
        <taxon>Bacteria</taxon>
        <taxon>Pseudomonadati</taxon>
        <taxon>Pseudomonadota</taxon>
        <taxon>Alphaproteobacteria</taxon>
        <taxon>Caulobacterales</taxon>
        <taxon>Caulobacteraceae</taxon>
        <taxon>Asticcacaulis</taxon>
    </lineage>
</organism>
<dbReference type="Gene3D" id="1.10.390.10">
    <property type="entry name" value="Neutral Protease Domain 2"/>
    <property type="match status" value="1"/>
</dbReference>
<keyword evidence="3" id="KW-1185">Reference proteome</keyword>
<evidence type="ECO:0000256" key="1">
    <source>
        <dbReference type="SAM" id="SignalP"/>
    </source>
</evidence>
<comment type="caution">
    <text evidence="2">The sequence shown here is derived from an EMBL/GenBank/DDBJ whole genome shotgun (WGS) entry which is preliminary data.</text>
</comment>
<dbReference type="SUPFAM" id="SSF55486">
    <property type="entry name" value="Metalloproteases ('zincins'), catalytic domain"/>
    <property type="match status" value="1"/>
</dbReference>
<accession>A0A918QFM0</accession>
<feature type="chain" id="PRO_5037778748" description="M61 glycyl aminopeptidase" evidence="1">
    <location>
        <begin position="22"/>
        <end position="563"/>
    </location>
</feature>
<reference evidence="2" key="2">
    <citation type="submission" date="2020-09" db="EMBL/GenBank/DDBJ databases">
        <authorList>
            <person name="Sun Q."/>
            <person name="Kim S."/>
        </authorList>
    </citation>
    <scope>NUCLEOTIDE SEQUENCE</scope>
    <source>
        <strain evidence="2">KCTC 32296</strain>
    </source>
</reference>
<feature type="signal peptide" evidence="1">
    <location>
        <begin position="1"/>
        <end position="21"/>
    </location>
</feature>
<dbReference type="SUPFAM" id="SSF50156">
    <property type="entry name" value="PDZ domain-like"/>
    <property type="match status" value="1"/>
</dbReference>
<evidence type="ECO:0008006" key="4">
    <source>
        <dbReference type="Google" id="ProtNLM"/>
    </source>
</evidence>
<protein>
    <recommendedName>
        <fullName evidence="4">M61 glycyl aminopeptidase</fullName>
    </recommendedName>
</protein>
<evidence type="ECO:0000313" key="2">
    <source>
        <dbReference type="EMBL" id="GGZ43520.1"/>
    </source>
</evidence>
<dbReference type="AlphaFoldDB" id="A0A918QFM0"/>
<dbReference type="EMBL" id="BMZB01000006">
    <property type="protein sequence ID" value="GGZ43520.1"/>
    <property type="molecule type" value="Genomic_DNA"/>
</dbReference>